<comment type="caution">
    <text evidence="1">The sequence shown here is derived from an EMBL/GenBank/DDBJ whole genome shotgun (WGS) entry which is preliminary data.</text>
</comment>
<dbReference type="AlphaFoldDB" id="A0A4U6RJC4"/>
<name>A0A4U6RJC4_BRAEL</name>
<accession>A0A4U6RJC4</accession>
<dbReference type="EMBL" id="SZZP01000027">
    <property type="protein sequence ID" value="TKV74160.1"/>
    <property type="molecule type" value="Genomic_DNA"/>
</dbReference>
<gene>
    <name evidence="1" type="ORF">FDV58_33745</name>
</gene>
<evidence type="ECO:0000313" key="1">
    <source>
        <dbReference type="EMBL" id="TKV74160.1"/>
    </source>
</evidence>
<dbReference type="Proteomes" id="UP000305095">
    <property type="component" value="Unassembled WGS sequence"/>
</dbReference>
<evidence type="ECO:0000313" key="2">
    <source>
        <dbReference type="Proteomes" id="UP000305095"/>
    </source>
</evidence>
<sequence length="424" mass="47719">MESLEAYLERKYDELRLLDDCLDKPVAPGPPQSIDEVIELKFKLTAALRAQHDLNEWTTTETSWSRWRKRGDGPFRFRYDYQRADLEVIGPSFYEVDDDFRCETIYTSSGMASISALMLASSHVLDRADIAVLPGTYGETLEFIEGYASHLRIITVDETRGGPNSRARSPRILLLDSCALAKDFQACLRASWAQFGLCTFDTTCFSGGSGRIRRVLLRAREDDVPIALVRSHTKLDSLGAEYGRLGSTTFIHPKKNDPWGLSYLGKLPDEMRNAVRLLGGAALPAHFPPYVGSPDYRSLTARRVAAILRNGRRTARTFQEALGDLTAELDFAHGLYVTLRCRQPLDEERARKAASKLSSDLSLGGFPMRHAGSFGFDFAASEWFRDVRSGEFSVRIAVPDLPTAVWDEQSREIARWWNEYNSIP</sequence>
<proteinExistence type="predicted"/>
<protein>
    <submittedName>
        <fullName evidence="1">Uncharacterized protein</fullName>
    </submittedName>
</protein>
<dbReference type="RefSeq" id="WP_137482949.1">
    <property type="nucleotide sequence ID" value="NZ_SZZP01000027.1"/>
</dbReference>
<reference evidence="1 2" key="1">
    <citation type="submission" date="2019-05" db="EMBL/GenBank/DDBJ databases">
        <title>Draft Genome of Bradyrhizobium elkanii strain SEMIA 938, Used in Commercial Inoculants for Lupinus spp. in Brazil.</title>
        <authorList>
            <person name="Hungria M."/>
            <person name="Delamuta J.R.M."/>
            <person name="Ribeiro R.A."/>
            <person name="Nogueira M.A."/>
        </authorList>
    </citation>
    <scope>NUCLEOTIDE SEQUENCE [LARGE SCALE GENOMIC DNA]</scope>
    <source>
        <strain evidence="1 2">Semia 938</strain>
    </source>
</reference>
<organism evidence="1 2">
    <name type="scientific">Bradyrhizobium elkanii</name>
    <dbReference type="NCBI Taxonomy" id="29448"/>
    <lineage>
        <taxon>Bacteria</taxon>
        <taxon>Pseudomonadati</taxon>
        <taxon>Pseudomonadota</taxon>
        <taxon>Alphaproteobacteria</taxon>
        <taxon>Hyphomicrobiales</taxon>
        <taxon>Nitrobacteraceae</taxon>
        <taxon>Bradyrhizobium</taxon>
    </lineage>
</organism>